<evidence type="ECO:0008006" key="4">
    <source>
        <dbReference type="Google" id="ProtNLM"/>
    </source>
</evidence>
<proteinExistence type="predicted"/>
<sequence length="504" mass="57784">MLLTFTILLSESSAGWWFSSDKQTSQENTNDLPVLKLVGAEFALDTLDNDEKAINLVENAKLQMRVSSKSCWLNAYGNLFVGCSKIVADQDLKDRLTWDLSDCFQKHSGRPPFPYCNLNYPIKSCLKELDDDEHKVFLQYFLQIDSICHQLQIHAFKDQTERLVNDLKKSAEYAETKLENIEHRGEKLLQNSQQIHTSLSSIDLQTQQVAKTSKNVHDNVNVLKKYSSEVYEQSKGIAASQLDLINGQKSMKEKLDEGMTMLHESYGNLGAEISNLKDETIEIEREIGKVGEEMFSKMSSLQSKADDIENLTGSSLDKQKQLLDSQSAALEGLRILTTFQSQALEESRGTLQKLSEFGKRQQEELLSRLCVAFLIELSILRCTTCDLENQAWLVTWTRSLFLLMASVQLLYAICTYRDYEVLNHQILLTLIDKVNGMQRNKELQWDMDEDSEINWSSWVEEELPEDVGLSEDPDYIFAEQVGENSIETSSIMKRYNLRNRHKYI</sequence>
<dbReference type="InterPro" id="IPR040346">
    <property type="entry name" value="GEX1/Brambleberry"/>
</dbReference>
<dbReference type="PANTHER" id="PTHR33538:SF2">
    <property type="entry name" value="PROTEIN GAMETE EXPRESSED 1"/>
    <property type="match status" value="1"/>
</dbReference>
<evidence type="ECO:0000313" key="2">
    <source>
        <dbReference type="EMBL" id="KAK6127431.1"/>
    </source>
</evidence>
<gene>
    <name evidence="2" type="ORF">DH2020_038820</name>
</gene>
<reference evidence="2 3" key="1">
    <citation type="journal article" date="2021" name="Comput. Struct. Biotechnol. J.">
        <title>De novo genome assembly of the potent medicinal plant Rehmannia glutinosa using nanopore technology.</title>
        <authorList>
            <person name="Ma L."/>
            <person name="Dong C."/>
            <person name="Song C."/>
            <person name="Wang X."/>
            <person name="Zheng X."/>
            <person name="Niu Y."/>
            <person name="Chen S."/>
            <person name="Feng W."/>
        </authorList>
    </citation>
    <scope>NUCLEOTIDE SEQUENCE [LARGE SCALE GENOMIC DNA]</scope>
    <source>
        <strain evidence="2">DH-2019</strain>
    </source>
</reference>
<accession>A0ABR0UXZ5</accession>
<keyword evidence="1" id="KW-0175">Coiled coil</keyword>
<organism evidence="2 3">
    <name type="scientific">Rehmannia glutinosa</name>
    <name type="common">Chinese foxglove</name>
    <dbReference type="NCBI Taxonomy" id="99300"/>
    <lineage>
        <taxon>Eukaryota</taxon>
        <taxon>Viridiplantae</taxon>
        <taxon>Streptophyta</taxon>
        <taxon>Embryophyta</taxon>
        <taxon>Tracheophyta</taxon>
        <taxon>Spermatophyta</taxon>
        <taxon>Magnoliopsida</taxon>
        <taxon>eudicotyledons</taxon>
        <taxon>Gunneridae</taxon>
        <taxon>Pentapetalae</taxon>
        <taxon>asterids</taxon>
        <taxon>lamiids</taxon>
        <taxon>Lamiales</taxon>
        <taxon>Orobanchaceae</taxon>
        <taxon>Rehmannieae</taxon>
        <taxon>Rehmannia</taxon>
    </lineage>
</organism>
<comment type="caution">
    <text evidence="2">The sequence shown here is derived from an EMBL/GenBank/DDBJ whole genome shotgun (WGS) entry which is preliminary data.</text>
</comment>
<evidence type="ECO:0000256" key="1">
    <source>
        <dbReference type="SAM" id="Coils"/>
    </source>
</evidence>
<evidence type="ECO:0000313" key="3">
    <source>
        <dbReference type="Proteomes" id="UP001318860"/>
    </source>
</evidence>
<feature type="coiled-coil region" evidence="1">
    <location>
        <begin position="157"/>
        <end position="184"/>
    </location>
</feature>
<name>A0ABR0UXZ5_REHGL</name>
<dbReference type="PANTHER" id="PTHR33538">
    <property type="entry name" value="PROTEIN GAMETE EXPRESSED 1"/>
    <property type="match status" value="1"/>
</dbReference>
<dbReference type="EMBL" id="JABTTQ020001882">
    <property type="protein sequence ID" value="KAK6127431.1"/>
    <property type="molecule type" value="Genomic_DNA"/>
</dbReference>
<dbReference type="Proteomes" id="UP001318860">
    <property type="component" value="Unassembled WGS sequence"/>
</dbReference>
<keyword evidence="3" id="KW-1185">Reference proteome</keyword>
<protein>
    <recommendedName>
        <fullName evidence="4">Protein GAMETE EXPRESSED 1</fullName>
    </recommendedName>
</protein>